<evidence type="ECO:0000256" key="11">
    <source>
        <dbReference type="HAMAP-Rule" id="MF_00244"/>
    </source>
</evidence>
<evidence type="ECO:0000256" key="10">
    <source>
        <dbReference type="ARBA" id="ARBA00048721"/>
    </source>
</evidence>
<comment type="function">
    <text evidence="1 11">Catalyzes the reversible adenylation of nicotinate mononucleotide (NaMN) to nicotinic acid adenine dinucleotide (NaAD).</text>
</comment>
<dbReference type="NCBIfam" id="TIGR00125">
    <property type="entry name" value="cyt_tran_rel"/>
    <property type="match status" value="1"/>
</dbReference>
<evidence type="ECO:0000256" key="8">
    <source>
        <dbReference type="ARBA" id="ARBA00022840"/>
    </source>
</evidence>
<evidence type="ECO:0000256" key="7">
    <source>
        <dbReference type="ARBA" id="ARBA00022741"/>
    </source>
</evidence>
<gene>
    <name evidence="11 13" type="primary">nadD</name>
    <name evidence="13" type="ORF">COV74_08900</name>
</gene>
<comment type="similarity">
    <text evidence="3 11">Belongs to the NadD family.</text>
</comment>
<dbReference type="PANTHER" id="PTHR39321">
    <property type="entry name" value="NICOTINATE-NUCLEOTIDE ADENYLYLTRANSFERASE-RELATED"/>
    <property type="match status" value="1"/>
</dbReference>
<dbReference type="Proteomes" id="UP000230859">
    <property type="component" value="Unassembled WGS sequence"/>
</dbReference>
<evidence type="ECO:0000256" key="1">
    <source>
        <dbReference type="ARBA" id="ARBA00002324"/>
    </source>
</evidence>
<dbReference type="Pfam" id="PF01467">
    <property type="entry name" value="CTP_transf_like"/>
    <property type="match status" value="1"/>
</dbReference>
<keyword evidence="9 11" id="KW-0520">NAD</keyword>
<evidence type="ECO:0000256" key="4">
    <source>
        <dbReference type="ARBA" id="ARBA00022642"/>
    </source>
</evidence>
<comment type="pathway">
    <text evidence="2 11">Cofactor biosynthesis; NAD(+) biosynthesis; deamido-NAD(+) from nicotinate D-ribonucleotide: step 1/1.</text>
</comment>
<evidence type="ECO:0000256" key="3">
    <source>
        <dbReference type="ARBA" id="ARBA00009014"/>
    </source>
</evidence>
<dbReference type="HAMAP" id="MF_00244">
    <property type="entry name" value="NaMN_adenylyltr"/>
    <property type="match status" value="1"/>
</dbReference>
<reference evidence="13 14" key="1">
    <citation type="submission" date="2017-09" db="EMBL/GenBank/DDBJ databases">
        <title>Depth-based differentiation of microbial function through sediment-hosted aquifers and enrichment of novel symbionts in the deep terrestrial subsurface.</title>
        <authorList>
            <person name="Probst A.J."/>
            <person name="Ladd B."/>
            <person name="Jarett J.K."/>
            <person name="Geller-Mcgrath D.E."/>
            <person name="Sieber C.M."/>
            <person name="Emerson J.B."/>
            <person name="Anantharaman K."/>
            <person name="Thomas B.C."/>
            <person name="Malmstrom R."/>
            <person name="Stieglmeier M."/>
            <person name="Klingl A."/>
            <person name="Woyke T."/>
            <person name="Ryan C.M."/>
            <person name="Banfield J.F."/>
        </authorList>
    </citation>
    <scope>NUCLEOTIDE SEQUENCE [LARGE SCALE GENOMIC DNA]</scope>
    <source>
        <strain evidence="13">CG11_big_fil_rev_8_21_14_0_20_45_26</strain>
    </source>
</reference>
<proteinExistence type="inferred from homology"/>
<feature type="domain" description="Cytidyltransferase-like" evidence="12">
    <location>
        <begin position="20"/>
        <end position="179"/>
    </location>
</feature>
<organism evidence="13 14">
    <name type="scientific">Candidatus Abzuiibacterium crystallinum</name>
    <dbReference type="NCBI Taxonomy" id="1974748"/>
    <lineage>
        <taxon>Bacteria</taxon>
        <taxon>Pseudomonadati</taxon>
        <taxon>Candidatus Omnitrophota</taxon>
        <taxon>Candidatus Abzuiibacterium</taxon>
    </lineage>
</organism>
<dbReference type="UniPathway" id="UPA00253">
    <property type="reaction ID" value="UER00332"/>
</dbReference>
<comment type="catalytic activity">
    <reaction evidence="10 11">
        <text>nicotinate beta-D-ribonucleotide + ATP + H(+) = deamido-NAD(+) + diphosphate</text>
        <dbReference type="Rhea" id="RHEA:22860"/>
        <dbReference type="ChEBI" id="CHEBI:15378"/>
        <dbReference type="ChEBI" id="CHEBI:30616"/>
        <dbReference type="ChEBI" id="CHEBI:33019"/>
        <dbReference type="ChEBI" id="CHEBI:57502"/>
        <dbReference type="ChEBI" id="CHEBI:58437"/>
        <dbReference type="EC" id="2.7.7.18"/>
    </reaction>
</comment>
<keyword evidence="6 11" id="KW-0548">Nucleotidyltransferase</keyword>
<dbReference type="GO" id="GO:0009435">
    <property type="term" value="P:NAD+ biosynthetic process"/>
    <property type="evidence" value="ECO:0007669"/>
    <property type="project" value="UniProtKB-UniRule"/>
</dbReference>
<accession>A0A2H0LM38</accession>
<dbReference type="GO" id="GO:0005524">
    <property type="term" value="F:ATP binding"/>
    <property type="evidence" value="ECO:0007669"/>
    <property type="project" value="UniProtKB-KW"/>
</dbReference>
<dbReference type="CDD" id="cd02165">
    <property type="entry name" value="NMNAT"/>
    <property type="match status" value="1"/>
</dbReference>
<dbReference type="NCBIfam" id="NF000840">
    <property type="entry name" value="PRK00071.1-3"/>
    <property type="match status" value="1"/>
</dbReference>
<evidence type="ECO:0000256" key="6">
    <source>
        <dbReference type="ARBA" id="ARBA00022695"/>
    </source>
</evidence>
<evidence type="ECO:0000313" key="14">
    <source>
        <dbReference type="Proteomes" id="UP000230859"/>
    </source>
</evidence>
<comment type="caution">
    <text evidence="13">The sequence shown here is derived from an EMBL/GenBank/DDBJ whole genome shotgun (WGS) entry which is preliminary data.</text>
</comment>
<dbReference type="InterPro" id="IPR014729">
    <property type="entry name" value="Rossmann-like_a/b/a_fold"/>
</dbReference>
<evidence type="ECO:0000259" key="12">
    <source>
        <dbReference type="Pfam" id="PF01467"/>
    </source>
</evidence>
<evidence type="ECO:0000313" key="13">
    <source>
        <dbReference type="EMBL" id="PIQ85421.1"/>
    </source>
</evidence>
<keyword evidence="8 11" id="KW-0067">ATP-binding</keyword>
<keyword evidence="7 11" id="KW-0547">Nucleotide-binding</keyword>
<dbReference type="EC" id="2.7.7.18" evidence="11"/>
<dbReference type="AlphaFoldDB" id="A0A2H0LM38"/>
<keyword evidence="5 11" id="KW-0808">Transferase</keyword>
<dbReference type="EMBL" id="PCVY01000066">
    <property type="protein sequence ID" value="PIQ85421.1"/>
    <property type="molecule type" value="Genomic_DNA"/>
</dbReference>
<name>A0A2H0LM38_9BACT</name>
<dbReference type="PANTHER" id="PTHR39321:SF3">
    <property type="entry name" value="PHOSPHOPANTETHEINE ADENYLYLTRANSFERASE"/>
    <property type="match status" value="1"/>
</dbReference>
<evidence type="ECO:0000256" key="5">
    <source>
        <dbReference type="ARBA" id="ARBA00022679"/>
    </source>
</evidence>
<dbReference type="InterPro" id="IPR005248">
    <property type="entry name" value="NadD/NMNAT"/>
</dbReference>
<keyword evidence="4 11" id="KW-0662">Pyridine nucleotide biosynthesis</keyword>
<protein>
    <recommendedName>
        <fullName evidence="11">Probable nicotinate-nucleotide adenylyltransferase</fullName>
        <ecNumber evidence="11">2.7.7.18</ecNumber>
    </recommendedName>
    <alternativeName>
        <fullName evidence="11">Deamido-NAD(+) diphosphorylase</fullName>
    </alternativeName>
    <alternativeName>
        <fullName evidence="11">Deamido-NAD(+) pyrophosphorylase</fullName>
    </alternativeName>
    <alternativeName>
        <fullName evidence="11">Nicotinate mononucleotide adenylyltransferase</fullName>
        <shortName evidence="11">NaMN adenylyltransferase</shortName>
    </alternativeName>
</protein>
<dbReference type="SUPFAM" id="SSF52374">
    <property type="entry name" value="Nucleotidylyl transferase"/>
    <property type="match status" value="1"/>
</dbReference>
<dbReference type="GO" id="GO:0004515">
    <property type="term" value="F:nicotinate-nucleotide adenylyltransferase activity"/>
    <property type="evidence" value="ECO:0007669"/>
    <property type="project" value="UniProtKB-UniRule"/>
</dbReference>
<evidence type="ECO:0000256" key="2">
    <source>
        <dbReference type="ARBA" id="ARBA00005019"/>
    </source>
</evidence>
<dbReference type="InterPro" id="IPR004821">
    <property type="entry name" value="Cyt_trans-like"/>
</dbReference>
<evidence type="ECO:0000256" key="9">
    <source>
        <dbReference type="ARBA" id="ARBA00023027"/>
    </source>
</evidence>
<dbReference type="NCBIfam" id="TIGR00482">
    <property type="entry name" value="nicotinate (nicotinamide) nucleotide adenylyltransferase"/>
    <property type="match status" value="1"/>
</dbReference>
<sequence>MNILLKATDRFDNSHQRIGILGGVFDPIHNGHLALAKAALERFSLERLILIPSSTPPPAGKHKQTTPGFLRLDMVKAAIRNEPQLEASDIELKRQGISYTVDTLRELRQRYFQPTSLYFFIGSDWMDHLNEWKDFKTILSLCTLIMANRPGYQKTFKTPSSVQMFDFDGLNIASSDIREQAHAGKSIRAWVPGAVADIIEKQNLYRSSL</sequence>
<dbReference type="Gene3D" id="3.40.50.620">
    <property type="entry name" value="HUPs"/>
    <property type="match status" value="1"/>
</dbReference>